<organism evidence="2 3">
    <name type="scientific">Microcella frigidaquae</name>
    <dbReference type="NCBI Taxonomy" id="424758"/>
    <lineage>
        <taxon>Bacteria</taxon>
        <taxon>Bacillati</taxon>
        <taxon>Actinomycetota</taxon>
        <taxon>Actinomycetes</taxon>
        <taxon>Micrococcales</taxon>
        <taxon>Microbacteriaceae</taxon>
        <taxon>Microcella</taxon>
    </lineage>
</organism>
<feature type="coiled-coil region" evidence="1">
    <location>
        <begin position="223"/>
        <end position="275"/>
    </location>
</feature>
<dbReference type="OrthoDB" id="9787474at2"/>
<dbReference type="Proteomes" id="UP000552883">
    <property type="component" value="Unassembled WGS sequence"/>
</dbReference>
<evidence type="ECO:0000313" key="3">
    <source>
        <dbReference type="Proteomes" id="UP000552883"/>
    </source>
</evidence>
<dbReference type="AlphaFoldDB" id="A0A840XCT1"/>
<name>A0A840XCT1_9MICO</name>
<feature type="coiled-coil region" evidence="1">
    <location>
        <begin position="306"/>
        <end position="336"/>
    </location>
</feature>
<proteinExistence type="predicted"/>
<evidence type="ECO:0000313" key="2">
    <source>
        <dbReference type="EMBL" id="MBB5618845.1"/>
    </source>
</evidence>
<dbReference type="GO" id="GO:0051301">
    <property type="term" value="P:cell division"/>
    <property type="evidence" value="ECO:0007669"/>
    <property type="project" value="UniProtKB-KW"/>
</dbReference>
<keyword evidence="2" id="KW-0132">Cell division</keyword>
<accession>A0A840XCT1</accession>
<gene>
    <name evidence="2" type="ORF">BJ959_002341</name>
</gene>
<keyword evidence="1" id="KW-0175">Coiled coil</keyword>
<comment type="caution">
    <text evidence="2">The sequence shown here is derived from an EMBL/GenBank/DDBJ whole genome shotgun (WGS) entry which is preliminary data.</text>
</comment>
<sequence>MSEPDRNRRPPGRAGRAVLLVVAGICIAAQAVLLGGLAWAAANPRLVSDTLTVWQYEPTPAIAGYASRAAMSDEGRFLFYASQPRVLSELDFDQVCGGREPGVGVLGCYTLADGRIALFDIVNVDLQDFEVVVAAHEMLHAAWDRLSEAEQAALAAPLEEVFAGIAPDSELAERVAAYEAADPASRIPELYAIVGTEIADLSPVLEAHYARWFDDRGQVVALWQQVEAIFVELEAELERLNAELERLAAEIATEQDAAERVARRLEADIEAFNARAARPGGYTSQEAFQRDRRALIQRQDALTRSIDATNAKVDEYNTLVEQFEALNAQAAALGKELNIDPEPLEPGAEPPAEP</sequence>
<dbReference type="EMBL" id="JACHBS010000001">
    <property type="protein sequence ID" value="MBB5618845.1"/>
    <property type="molecule type" value="Genomic_DNA"/>
</dbReference>
<evidence type="ECO:0000256" key="1">
    <source>
        <dbReference type="SAM" id="Coils"/>
    </source>
</evidence>
<keyword evidence="3" id="KW-1185">Reference proteome</keyword>
<reference evidence="2 3" key="1">
    <citation type="submission" date="2020-08" db="EMBL/GenBank/DDBJ databases">
        <title>Sequencing the genomes of 1000 actinobacteria strains.</title>
        <authorList>
            <person name="Klenk H.-P."/>
        </authorList>
    </citation>
    <scope>NUCLEOTIDE SEQUENCE [LARGE SCALE GENOMIC DNA]</scope>
    <source>
        <strain evidence="2 3">DSM 23889</strain>
    </source>
</reference>
<dbReference type="RefSeq" id="WP_153982409.1">
    <property type="nucleotide sequence ID" value="NZ_BAAANZ010000008.1"/>
</dbReference>
<keyword evidence="2" id="KW-0131">Cell cycle</keyword>
<protein>
    <submittedName>
        <fullName evidence="2">Cell division protein FtsB</fullName>
    </submittedName>
</protein>